<sequence length="49" mass="5791">MMRSLGIGKEEKRKERSQLAYERKKLINKLRVKVEKIVDEKLGSQLEFG</sequence>
<proteinExistence type="predicted"/>
<reference evidence="1 2" key="1">
    <citation type="journal article" date="2018" name="Front. Plant Sci.">
        <title>Red Clover (Trifolium pratense) and Zigzag Clover (T. medium) - A Picture of Genomic Similarities and Differences.</title>
        <authorList>
            <person name="Dluhosova J."/>
            <person name="Istvanek J."/>
            <person name="Nedelnik J."/>
            <person name="Repkova J."/>
        </authorList>
    </citation>
    <scope>NUCLEOTIDE SEQUENCE [LARGE SCALE GENOMIC DNA]</scope>
    <source>
        <strain evidence="2">cv. 10/8</strain>
        <tissue evidence="1">Leaf</tissue>
    </source>
</reference>
<dbReference type="AlphaFoldDB" id="A0A392MFV1"/>
<organism evidence="1 2">
    <name type="scientific">Trifolium medium</name>
    <dbReference type="NCBI Taxonomy" id="97028"/>
    <lineage>
        <taxon>Eukaryota</taxon>
        <taxon>Viridiplantae</taxon>
        <taxon>Streptophyta</taxon>
        <taxon>Embryophyta</taxon>
        <taxon>Tracheophyta</taxon>
        <taxon>Spermatophyta</taxon>
        <taxon>Magnoliopsida</taxon>
        <taxon>eudicotyledons</taxon>
        <taxon>Gunneridae</taxon>
        <taxon>Pentapetalae</taxon>
        <taxon>rosids</taxon>
        <taxon>fabids</taxon>
        <taxon>Fabales</taxon>
        <taxon>Fabaceae</taxon>
        <taxon>Papilionoideae</taxon>
        <taxon>50 kb inversion clade</taxon>
        <taxon>NPAAA clade</taxon>
        <taxon>Hologalegina</taxon>
        <taxon>IRL clade</taxon>
        <taxon>Trifolieae</taxon>
        <taxon>Trifolium</taxon>
    </lineage>
</organism>
<dbReference type="GO" id="GO:0005840">
    <property type="term" value="C:ribosome"/>
    <property type="evidence" value="ECO:0007669"/>
    <property type="project" value="UniProtKB-KW"/>
</dbReference>
<accession>A0A392MFV1</accession>
<evidence type="ECO:0000313" key="2">
    <source>
        <dbReference type="Proteomes" id="UP000265520"/>
    </source>
</evidence>
<keyword evidence="2" id="KW-1185">Reference proteome</keyword>
<protein>
    <submittedName>
        <fullName evidence="1">60S ribosomal protein L13A-4-like</fullName>
    </submittedName>
</protein>
<dbReference type="Gene3D" id="6.10.250.3250">
    <property type="match status" value="1"/>
</dbReference>
<dbReference type="EMBL" id="LXQA010009461">
    <property type="protein sequence ID" value="MCH85955.1"/>
    <property type="molecule type" value="Genomic_DNA"/>
</dbReference>
<gene>
    <name evidence="1" type="ORF">A2U01_0006808</name>
</gene>
<evidence type="ECO:0000313" key="1">
    <source>
        <dbReference type="EMBL" id="MCH85955.1"/>
    </source>
</evidence>
<name>A0A392MFV1_9FABA</name>
<keyword evidence="1" id="KW-0689">Ribosomal protein</keyword>
<feature type="non-terminal residue" evidence="1">
    <location>
        <position position="49"/>
    </location>
</feature>
<keyword evidence="1" id="KW-0687">Ribonucleoprotein</keyword>
<comment type="caution">
    <text evidence="1">The sequence shown here is derived from an EMBL/GenBank/DDBJ whole genome shotgun (WGS) entry which is preliminary data.</text>
</comment>
<dbReference type="Proteomes" id="UP000265520">
    <property type="component" value="Unassembled WGS sequence"/>
</dbReference>